<dbReference type="AlphaFoldDB" id="A0A1X7VD45"/>
<reference evidence="23" key="2">
    <citation type="submission" date="2017-05" db="UniProtKB">
        <authorList>
            <consortium name="EnsemblMetazoa"/>
        </authorList>
    </citation>
    <scope>IDENTIFICATION</scope>
</reference>
<keyword evidence="7" id="KW-0677">Repeat</keyword>
<dbReference type="GO" id="GO:0008270">
    <property type="term" value="F:zinc ion binding"/>
    <property type="evidence" value="ECO:0007669"/>
    <property type="project" value="UniProtKB-KW"/>
</dbReference>
<dbReference type="eggNOG" id="KOG0694">
    <property type="taxonomic scope" value="Eukaryota"/>
</dbReference>
<dbReference type="InterPro" id="IPR020454">
    <property type="entry name" value="DAG/PE-bd"/>
</dbReference>
<evidence type="ECO:0000259" key="20">
    <source>
        <dbReference type="PROSITE" id="PS50011"/>
    </source>
</evidence>
<dbReference type="Gene3D" id="2.60.40.150">
    <property type="entry name" value="C2 domain"/>
    <property type="match status" value="1"/>
</dbReference>
<keyword evidence="5 15" id="KW-0808">Transferase</keyword>
<feature type="domain" description="Phorbol-ester/DAG-type" evidence="21">
    <location>
        <begin position="169"/>
        <end position="219"/>
    </location>
</feature>
<proteinExistence type="inferred from homology"/>
<dbReference type="SUPFAM" id="SSF56112">
    <property type="entry name" value="Protein kinase-like (PK-like)"/>
    <property type="match status" value="1"/>
</dbReference>
<evidence type="ECO:0000256" key="19">
    <source>
        <dbReference type="SAM" id="MobiDB-lite"/>
    </source>
</evidence>
<feature type="active site" description="Proton acceptor" evidence="16">
    <location>
        <position position="519"/>
    </location>
</feature>
<evidence type="ECO:0000256" key="9">
    <source>
        <dbReference type="ARBA" id="ARBA00022771"/>
    </source>
</evidence>
<protein>
    <recommendedName>
        <fullName evidence="2 15">Protein kinase C</fullName>
        <ecNumber evidence="2 15">2.7.11.13</ecNumber>
    </recommendedName>
</protein>
<evidence type="ECO:0000256" key="15">
    <source>
        <dbReference type="PIRNR" id="PIRNR000551"/>
    </source>
</evidence>
<dbReference type="InParanoid" id="A0A1X7VD45"/>
<dbReference type="PRINTS" id="PR00008">
    <property type="entry name" value="DAGPEDOMAIN"/>
</dbReference>
<dbReference type="EC" id="2.7.11.13" evidence="2 15"/>
<evidence type="ECO:0000256" key="18">
    <source>
        <dbReference type="PROSITE-ProRule" id="PRU10141"/>
    </source>
</evidence>
<evidence type="ECO:0000256" key="17">
    <source>
        <dbReference type="PIRSR" id="PIRSR000551-51"/>
    </source>
</evidence>
<dbReference type="GO" id="GO:0004697">
    <property type="term" value="F:diacylglycerol-dependent serine/threonine kinase activity"/>
    <property type="evidence" value="ECO:0007669"/>
    <property type="project" value="UniProtKB-EC"/>
</dbReference>
<dbReference type="Gene3D" id="1.10.510.10">
    <property type="entry name" value="Transferase(Phosphotransferase) domain 1"/>
    <property type="match status" value="1"/>
</dbReference>
<dbReference type="PROSITE" id="PS00479">
    <property type="entry name" value="ZF_DAG_PE_1"/>
    <property type="match status" value="1"/>
</dbReference>
<dbReference type="PIRSF" id="PIRSF000551">
    <property type="entry name" value="PKC_delta"/>
    <property type="match status" value="1"/>
</dbReference>
<dbReference type="Pfam" id="PF00130">
    <property type="entry name" value="C1_1"/>
    <property type="match status" value="2"/>
</dbReference>
<dbReference type="InterPro" id="IPR017892">
    <property type="entry name" value="Pkinase_C"/>
</dbReference>
<dbReference type="PROSITE" id="PS50081">
    <property type="entry name" value="ZF_DAG_PE_2"/>
    <property type="match status" value="2"/>
</dbReference>
<dbReference type="STRING" id="400682.A0A1X7VD45"/>
<organism evidence="23">
    <name type="scientific">Amphimedon queenslandica</name>
    <name type="common">Sponge</name>
    <dbReference type="NCBI Taxonomy" id="400682"/>
    <lineage>
        <taxon>Eukaryota</taxon>
        <taxon>Metazoa</taxon>
        <taxon>Porifera</taxon>
        <taxon>Demospongiae</taxon>
        <taxon>Heteroscleromorpha</taxon>
        <taxon>Haplosclerida</taxon>
        <taxon>Niphatidae</taxon>
        <taxon>Amphimedon</taxon>
    </lineage>
</organism>
<keyword evidence="10 15" id="KW-0418">Kinase</keyword>
<dbReference type="Pfam" id="PF00433">
    <property type="entry name" value="Pkinase_C"/>
    <property type="match status" value="1"/>
</dbReference>
<evidence type="ECO:0000256" key="4">
    <source>
        <dbReference type="ARBA" id="ARBA00022553"/>
    </source>
</evidence>
<dbReference type="Gene3D" id="3.30.200.20">
    <property type="entry name" value="Phosphorylase Kinase, domain 1"/>
    <property type="match status" value="1"/>
</dbReference>
<dbReference type="InterPro" id="IPR002219">
    <property type="entry name" value="PKC_DAG/PE"/>
</dbReference>
<feature type="domain" description="AGC-kinase C-terminal" evidence="22">
    <location>
        <begin position="653"/>
        <end position="721"/>
    </location>
</feature>
<dbReference type="Proteomes" id="UP000007879">
    <property type="component" value="Unassembled WGS sequence"/>
</dbReference>
<dbReference type="SMART" id="SM00133">
    <property type="entry name" value="S_TK_X"/>
    <property type="match status" value="1"/>
</dbReference>
<evidence type="ECO:0000256" key="10">
    <source>
        <dbReference type="ARBA" id="ARBA00022777"/>
    </source>
</evidence>
<dbReference type="SMART" id="SM00220">
    <property type="entry name" value="S_TKc"/>
    <property type="match status" value="1"/>
</dbReference>
<dbReference type="PROSITE" id="PS00108">
    <property type="entry name" value="PROTEIN_KINASE_ST"/>
    <property type="match status" value="1"/>
</dbReference>
<keyword evidence="24" id="KW-1185">Reference proteome</keyword>
<keyword evidence="8 15" id="KW-0547">Nucleotide-binding</keyword>
<evidence type="ECO:0000313" key="23">
    <source>
        <dbReference type="EnsemblMetazoa" id="Aqu2.1.37442_001"/>
    </source>
</evidence>
<dbReference type="PROSITE" id="PS51285">
    <property type="entry name" value="AGC_KINASE_CTER"/>
    <property type="match status" value="1"/>
</dbReference>
<dbReference type="KEGG" id="aqu:100631608"/>
<name>A0A1X7VD45_AMPQE</name>
<keyword evidence="4" id="KW-0597">Phosphoprotein</keyword>
<dbReference type="FunFam" id="3.30.200.20:FF:000103">
    <property type="entry name" value="Protein kinase C"/>
    <property type="match status" value="1"/>
</dbReference>
<keyword evidence="9" id="KW-0863">Zinc-finger</keyword>
<dbReference type="EnsemblMetazoa" id="XM_003384935.3">
    <property type="protein sequence ID" value="XP_003384983.1"/>
    <property type="gene ID" value="LOC100631608"/>
</dbReference>
<dbReference type="InterPro" id="IPR014376">
    <property type="entry name" value="Prot_kin_PKC_delta"/>
</dbReference>
<evidence type="ECO:0000256" key="1">
    <source>
        <dbReference type="ARBA" id="ARBA00005490"/>
    </source>
</evidence>
<evidence type="ECO:0000256" key="5">
    <source>
        <dbReference type="ARBA" id="ARBA00022679"/>
    </source>
</evidence>
<keyword evidence="11" id="KW-0862">Zinc</keyword>
<evidence type="ECO:0000259" key="21">
    <source>
        <dbReference type="PROSITE" id="PS50081"/>
    </source>
</evidence>
<dbReference type="InterPro" id="IPR017441">
    <property type="entry name" value="Protein_kinase_ATP_BS"/>
</dbReference>
<dbReference type="InterPro" id="IPR035892">
    <property type="entry name" value="C2_domain_sf"/>
</dbReference>
<accession>A0A1X7VD45</accession>
<evidence type="ECO:0000259" key="22">
    <source>
        <dbReference type="PROSITE" id="PS51285"/>
    </source>
</evidence>
<dbReference type="FunCoup" id="A0A1X7VD45">
    <property type="interactions" value="124"/>
</dbReference>
<dbReference type="SUPFAM" id="SSF49562">
    <property type="entry name" value="C2 domain (Calcium/lipid-binding domain, CaLB)"/>
    <property type="match status" value="1"/>
</dbReference>
<evidence type="ECO:0000256" key="16">
    <source>
        <dbReference type="PIRSR" id="PIRSR000551-50"/>
    </source>
</evidence>
<feature type="binding site" evidence="17 18">
    <location>
        <position position="424"/>
    </location>
    <ligand>
        <name>ATP</name>
        <dbReference type="ChEBI" id="CHEBI:30616"/>
    </ligand>
</feature>
<dbReference type="CDD" id="cd20834">
    <property type="entry name" value="C1_nPKC_theta-like_rpt1"/>
    <property type="match status" value="1"/>
</dbReference>
<dbReference type="EnsemblMetazoa" id="Aqu2.1.37442_001">
    <property type="protein sequence ID" value="Aqu2.1.37442_001"/>
    <property type="gene ID" value="Aqu2.1.37442"/>
</dbReference>
<dbReference type="FunFam" id="1.10.510.10:FF:000150">
    <property type="entry name" value="Protein kinase C, theta"/>
    <property type="match status" value="1"/>
</dbReference>
<keyword evidence="12 15" id="KW-0067">ATP-binding</keyword>
<evidence type="ECO:0000256" key="6">
    <source>
        <dbReference type="ARBA" id="ARBA00022723"/>
    </source>
</evidence>
<dbReference type="Pfam" id="PF00069">
    <property type="entry name" value="Pkinase"/>
    <property type="match status" value="1"/>
</dbReference>
<dbReference type="InterPro" id="IPR000719">
    <property type="entry name" value="Prot_kinase_dom"/>
</dbReference>
<dbReference type="GO" id="GO:0005524">
    <property type="term" value="F:ATP binding"/>
    <property type="evidence" value="ECO:0007669"/>
    <property type="project" value="UniProtKB-UniRule"/>
</dbReference>
<evidence type="ECO:0000313" key="24">
    <source>
        <dbReference type="Proteomes" id="UP000007879"/>
    </source>
</evidence>
<dbReference type="SUPFAM" id="SSF57889">
    <property type="entry name" value="Cysteine-rich domain"/>
    <property type="match status" value="2"/>
</dbReference>
<dbReference type="InterPro" id="IPR000961">
    <property type="entry name" value="AGC-kinase_C"/>
</dbReference>
<dbReference type="InterPro" id="IPR008271">
    <property type="entry name" value="Ser/Thr_kinase_AS"/>
</dbReference>
<keyword evidence="6" id="KW-0479">Metal-binding</keyword>
<dbReference type="PROSITE" id="PS00107">
    <property type="entry name" value="PROTEIN_KINASE_ATP"/>
    <property type="match status" value="1"/>
</dbReference>
<evidence type="ECO:0000256" key="2">
    <source>
        <dbReference type="ARBA" id="ARBA00012429"/>
    </source>
</evidence>
<feature type="domain" description="Protein kinase" evidence="20">
    <location>
        <begin position="394"/>
        <end position="652"/>
    </location>
</feature>
<evidence type="ECO:0000256" key="8">
    <source>
        <dbReference type="ARBA" id="ARBA00022741"/>
    </source>
</evidence>
<evidence type="ECO:0000256" key="14">
    <source>
        <dbReference type="ARBA" id="ARBA00047470"/>
    </source>
</evidence>
<reference evidence="24" key="1">
    <citation type="journal article" date="2010" name="Nature">
        <title>The Amphimedon queenslandica genome and the evolution of animal complexity.</title>
        <authorList>
            <person name="Srivastava M."/>
            <person name="Simakov O."/>
            <person name="Chapman J."/>
            <person name="Fahey B."/>
            <person name="Gauthier M.E."/>
            <person name="Mitros T."/>
            <person name="Richards G.S."/>
            <person name="Conaco C."/>
            <person name="Dacre M."/>
            <person name="Hellsten U."/>
            <person name="Larroux C."/>
            <person name="Putnam N.H."/>
            <person name="Stanke M."/>
            <person name="Adamska M."/>
            <person name="Darling A."/>
            <person name="Degnan S.M."/>
            <person name="Oakley T.H."/>
            <person name="Plachetzki D.C."/>
            <person name="Zhai Y."/>
            <person name="Adamski M."/>
            <person name="Calcino A."/>
            <person name="Cummins S.F."/>
            <person name="Goodstein D.M."/>
            <person name="Harris C."/>
            <person name="Jackson D.J."/>
            <person name="Leys S.P."/>
            <person name="Shu S."/>
            <person name="Woodcroft B.J."/>
            <person name="Vervoort M."/>
            <person name="Kosik K.S."/>
            <person name="Manning G."/>
            <person name="Degnan B.M."/>
            <person name="Rokhsar D.S."/>
        </authorList>
    </citation>
    <scope>NUCLEOTIDE SEQUENCE [LARGE SCALE GENOMIC DNA]</scope>
</reference>
<dbReference type="PANTHER" id="PTHR24351">
    <property type="entry name" value="RIBOSOMAL PROTEIN S6 KINASE"/>
    <property type="match status" value="1"/>
</dbReference>
<comment type="catalytic activity">
    <reaction evidence="13 15">
        <text>L-threonyl-[protein] + ATP = O-phospho-L-threonyl-[protein] + ADP + H(+)</text>
        <dbReference type="Rhea" id="RHEA:46608"/>
        <dbReference type="Rhea" id="RHEA-COMP:11060"/>
        <dbReference type="Rhea" id="RHEA-COMP:11605"/>
        <dbReference type="ChEBI" id="CHEBI:15378"/>
        <dbReference type="ChEBI" id="CHEBI:30013"/>
        <dbReference type="ChEBI" id="CHEBI:30616"/>
        <dbReference type="ChEBI" id="CHEBI:61977"/>
        <dbReference type="ChEBI" id="CHEBI:456216"/>
        <dbReference type="EC" id="2.7.11.13"/>
    </reaction>
</comment>
<feature type="binding site" evidence="17">
    <location>
        <begin position="400"/>
        <end position="408"/>
    </location>
    <ligand>
        <name>ATP</name>
        <dbReference type="ChEBI" id="CHEBI:30616"/>
    </ligand>
</feature>
<dbReference type="InterPro" id="IPR046349">
    <property type="entry name" value="C1-like_sf"/>
</dbReference>
<evidence type="ECO:0000256" key="3">
    <source>
        <dbReference type="ARBA" id="ARBA00022527"/>
    </source>
</evidence>
<gene>
    <name evidence="23" type="primary">100631608</name>
</gene>
<dbReference type="SMART" id="SM00109">
    <property type="entry name" value="C1"/>
    <property type="match status" value="2"/>
</dbReference>
<dbReference type="Gene3D" id="3.30.60.20">
    <property type="match status" value="2"/>
</dbReference>
<dbReference type="Pfam" id="PF21494">
    <property type="entry name" value="PKC_C2"/>
    <property type="match status" value="1"/>
</dbReference>
<dbReference type="CDD" id="cd20838">
    <property type="entry name" value="C1_nPKC_epsilon-like_rpt2"/>
    <property type="match status" value="1"/>
</dbReference>
<keyword evidence="3 15" id="KW-0723">Serine/threonine-protein kinase</keyword>
<evidence type="ECO:0000256" key="11">
    <source>
        <dbReference type="ARBA" id="ARBA00022833"/>
    </source>
</evidence>
<comment type="catalytic activity">
    <reaction evidence="14">
        <text>L-seryl-[protein] + ATP = O-phospho-L-seryl-[protein] + ADP + H(+)</text>
        <dbReference type="Rhea" id="RHEA:17989"/>
        <dbReference type="Rhea" id="RHEA-COMP:9863"/>
        <dbReference type="Rhea" id="RHEA-COMP:11604"/>
        <dbReference type="ChEBI" id="CHEBI:15378"/>
        <dbReference type="ChEBI" id="CHEBI:29999"/>
        <dbReference type="ChEBI" id="CHEBI:30616"/>
        <dbReference type="ChEBI" id="CHEBI:83421"/>
        <dbReference type="ChEBI" id="CHEBI:456216"/>
        <dbReference type="EC" id="2.7.11.13"/>
    </reaction>
</comment>
<dbReference type="PROSITE" id="PS50011">
    <property type="entry name" value="PROTEIN_KINASE_DOM"/>
    <property type="match status" value="1"/>
</dbReference>
<sequence>MSAFLRLKLLKAEVAPAPGVARVDTFAAVSIKETEQSPQGPVLVQKKKTFYPEWGKCFDSHLVTGRRMMVEVMDRASPETKIAEMVVETEELSSICKEEPDPSSAINLALDLRPKGKLILQVKLYGQTSDCPADRTPEHLESLPKNATALRGRRNAIHLRQLSVCERKGHRFVKKFFRQPVYCSYCHEFLWGFTKPGFQCQVCAYTSHVKCVESIIANCTGATVHATLSKNLKERFKIDMPHRFKPHSFLRPTFCDHCGQLMRGLFRQGVKCGVCGVNCHSRCQPNIPNLCGVNERLMAEALKDVDEVKKKRLSSSSSAGSVVSPKGGAGAIGGAAPKPPLAAIPDDHEIYMDVTQDMIKPTVPSRKGNGAAGRAPPPPVPHKPAKPSYKLSDFQLIKVLGKGSFGKVLLAKLSKGNESYFAIKALKKDVVLEDNDVESTFVEKRILALGSSHPFLTHLLCSFQTPSHLFFVMEYLNGGDLMFHIQVSHKFKLPRARFYAAEIICALQFLHSKGIIYRDLKLDNVLLDCDGHAKLADFGMCKEGVFAPNKTGTFCGTPDYISPEIVKNERYSYSVDFWSLGVLSYEMLTGQSPFSGDSEEELFDSICNCNVPFPSFLAPSSIDYLKKLLERDPEKRLGCMEDRMPIRSHPFFSPIDWVKLETRESEPPFKPKVKSPGDVSNFDDDFTFQEPNLTPCDNRLVQSIDQSNFRGFSYTNDRIKI</sequence>
<evidence type="ECO:0000256" key="13">
    <source>
        <dbReference type="ARBA" id="ARBA00047272"/>
    </source>
</evidence>
<evidence type="ECO:0000256" key="12">
    <source>
        <dbReference type="ARBA" id="ARBA00022840"/>
    </source>
</evidence>
<feature type="domain" description="Phorbol-ester/DAG-type" evidence="21">
    <location>
        <begin position="241"/>
        <end position="291"/>
    </location>
</feature>
<dbReference type="OrthoDB" id="63267at2759"/>
<evidence type="ECO:0000256" key="7">
    <source>
        <dbReference type="ARBA" id="ARBA00022737"/>
    </source>
</evidence>
<feature type="region of interest" description="Disordered" evidence="19">
    <location>
        <begin position="362"/>
        <end position="385"/>
    </location>
</feature>
<dbReference type="FunFam" id="3.30.60.20:FF:000003">
    <property type="entry name" value="Protein kinase C delta"/>
    <property type="match status" value="1"/>
</dbReference>
<dbReference type="InterPro" id="IPR011009">
    <property type="entry name" value="Kinase-like_dom_sf"/>
</dbReference>
<comment type="similarity">
    <text evidence="1 15">Belongs to the protein kinase superfamily. AGC Ser/Thr protein kinase family. PKC subfamily.</text>
</comment>